<feature type="transmembrane region" description="Helical" evidence="1">
    <location>
        <begin position="114"/>
        <end position="133"/>
    </location>
</feature>
<dbReference type="PANTHER" id="PTHR36832:SF2">
    <property type="entry name" value="INTEGRAL MEMBRANE PROTEIN"/>
    <property type="match status" value="1"/>
</dbReference>
<feature type="transmembrane region" description="Helical" evidence="1">
    <location>
        <begin position="173"/>
        <end position="192"/>
    </location>
</feature>
<feature type="transmembrane region" description="Helical" evidence="1">
    <location>
        <begin position="139"/>
        <end position="161"/>
    </location>
</feature>
<feature type="transmembrane region" description="Helical" evidence="1">
    <location>
        <begin position="21"/>
        <end position="44"/>
    </location>
</feature>
<gene>
    <name evidence="2" type="ORF">D7M11_10210</name>
</gene>
<sequence>MLFSVLARKAYARNLQYRLSHAINTVATAIFGYVFISVWASIGASRSLGEYGTDGMITYVAFNQAFICVTMFVTNGLGLDRQVRTGQISLDLMRPVHLFPHLLYRECGQLLYQLLYKTVPLFALYSLTLPILFPASWYAWPLAFTAVALSAYMNICINYMIGAASLWSTEARWLYWVSISASSFLAGGMIPIEWLPRWLQLVSSWTPYPYMQYVPARLFLGMESGYALLPSAVWCAALTLASFGMTALVRRKVEVQGG</sequence>
<keyword evidence="1" id="KW-1133">Transmembrane helix</keyword>
<evidence type="ECO:0000256" key="1">
    <source>
        <dbReference type="SAM" id="Phobius"/>
    </source>
</evidence>
<keyword evidence="3" id="KW-1185">Reference proteome</keyword>
<reference evidence="2 3" key="1">
    <citation type="journal article" date="2007" name="Int. J. Syst. Evol. Microbiol.">
        <title>Paenibacillus ginsengarvi sp. nov., isolated from soil from ginseng cultivation.</title>
        <authorList>
            <person name="Yoon M.H."/>
            <person name="Ten L.N."/>
            <person name="Im W.T."/>
        </authorList>
    </citation>
    <scope>NUCLEOTIDE SEQUENCE [LARGE SCALE GENOMIC DNA]</scope>
    <source>
        <strain evidence="2 3">KCTC 13059</strain>
    </source>
</reference>
<protein>
    <recommendedName>
        <fullName evidence="4">ABC transporter permease</fullName>
    </recommendedName>
</protein>
<accession>A0A3B0CLL8</accession>
<dbReference type="InterPro" id="IPR010390">
    <property type="entry name" value="ABC-2_transporter-like"/>
</dbReference>
<name>A0A3B0CLL8_9BACL</name>
<dbReference type="PANTHER" id="PTHR36832">
    <property type="entry name" value="SLR1174 PROTEIN-RELATED"/>
    <property type="match status" value="1"/>
</dbReference>
<dbReference type="EMBL" id="RBAH01000006">
    <property type="protein sequence ID" value="RKN84896.1"/>
    <property type="molecule type" value="Genomic_DNA"/>
</dbReference>
<keyword evidence="1" id="KW-0812">Transmembrane</keyword>
<comment type="caution">
    <text evidence="2">The sequence shown here is derived from an EMBL/GenBank/DDBJ whole genome shotgun (WGS) entry which is preliminary data.</text>
</comment>
<keyword evidence="1" id="KW-0472">Membrane</keyword>
<evidence type="ECO:0008006" key="4">
    <source>
        <dbReference type="Google" id="ProtNLM"/>
    </source>
</evidence>
<dbReference type="RefSeq" id="WP_120747102.1">
    <property type="nucleotide sequence ID" value="NZ_RBAH01000006.1"/>
</dbReference>
<dbReference type="Pfam" id="PF06182">
    <property type="entry name" value="ABC2_membrane_6"/>
    <property type="match status" value="1"/>
</dbReference>
<dbReference type="Proteomes" id="UP000282311">
    <property type="component" value="Unassembled WGS sequence"/>
</dbReference>
<proteinExistence type="predicted"/>
<dbReference type="OrthoDB" id="2959485at2"/>
<organism evidence="2 3">
    <name type="scientific">Paenibacillus ginsengarvi</name>
    <dbReference type="NCBI Taxonomy" id="400777"/>
    <lineage>
        <taxon>Bacteria</taxon>
        <taxon>Bacillati</taxon>
        <taxon>Bacillota</taxon>
        <taxon>Bacilli</taxon>
        <taxon>Bacillales</taxon>
        <taxon>Paenibacillaceae</taxon>
        <taxon>Paenibacillus</taxon>
    </lineage>
</organism>
<evidence type="ECO:0000313" key="3">
    <source>
        <dbReference type="Proteomes" id="UP000282311"/>
    </source>
</evidence>
<feature type="transmembrane region" description="Helical" evidence="1">
    <location>
        <begin position="227"/>
        <end position="249"/>
    </location>
</feature>
<dbReference type="AlphaFoldDB" id="A0A3B0CLL8"/>
<evidence type="ECO:0000313" key="2">
    <source>
        <dbReference type="EMBL" id="RKN84896.1"/>
    </source>
</evidence>
<feature type="transmembrane region" description="Helical" evidence="1">
    <location>
        <begin position="56"/>
        <end position="79"/>
    </location>
</feature>